<evidence type="ECO:0000313" key="4">
    <source>
        <dbReference type="WBParaSite" id="NBR_0000497701-mRNA-1"/>
    </source>
</evidence>
<reference evidence="2 3" key="2">
    <citation type="submission" date="2018-11" db="EMBL/GenBank/DDBJ databases">
        <authorList>
            <consortium name="Pathogen Informatics"/>
        </authorList>
    </citation>
    <scope>NUCLEOTIDE SEQUENCE [LARGE SCALE GENOMIC DNA]</scope>
</reference>
<sequence length="222" mass="24395">TWDRGLLISGSVKLSGSEDVDKCKLFKDFADQMSKANVADGRLKELKGRVTANGGKIAKLKVADDFKLLDPCKVEDQVVYGTMCGSSVCNDALGEECIAGKLCGCPKGQKRKDAQSPCRVVESFNLPLYVIRDGGKSIKYTPSLANPQDDAHKDLVDRFEVGIAQSYNNTPLKNGFVTVEVNDIEEPSNRNAATLPEFYTEGHVEPHLQVVEQKYFQRSSET</sequence>
<organism evidence="4">
    <name type="scientific">Nippostrongylus brasiliensis</name>
    <name type="common">Rat hookworm</name>
    <dbReference type="NCBI Taxonomy" id="27835"/>
    <lineage>
        <taxon>Eukaryota</taxon>
        <taxon>Metazoa</taxon>
        <taxon>Ecdysozoa</taxon>
        <taxon>Nematoda</taxon>
        <taxon>Chromadorea</taxon>
        <taxon>Rhabditida</taxon>
        <taxon>Rhabditina</taxon>
        <taxon>Rhabditomorpha</taxon>
        <taxon>Strongyloidea</taxon>
        <taxon>Heligmosomidae</taxon>
        <taxon>Nippostrongylus</taxon>
    </lineage>
</organism>
<protein>
    <submittedName>
        <fullName evidence="4">SEA domain-containing protein</fullName>
    </submittedName>
</protein>
<dbReference type="PROSITE" id="PS50024">
    <property type="entry name" value="SEA"/>
    <property type="match status" value="1"/>
</dbReference>
<dbReference type="WBParaSite" id="NBR_0000497701-mRNA-1">
    <property type="protein sequence ID" value="NBR_0000497701-mRNA-1"/>
    <property type="gene ID" value="NBR_0000497701"/>
</dbReference>
<evidence type="ECO:0000259" key="1">
    <source>
        <dbReference type="PROSITE" id="PS50024"/>
    </source>
</evidence>
<dbReference type="STRING" id="27835.A0A0N4XR25"/>
<evidence type="ECO:0000313" key="2">
    <source>
        <dbReference type="EMBL" id="VDL68568.1"/>
    </source>
</evidence>
<dbReference type="InterPro" id="IPR000082">
    <property type="entry name" value="SEA_dom"/>
</dbReference>
<dbReference type="Pfam" id="PF25314">
    <property type="entry name" value="TNFR_nem"/>
    <property type="match status" value="1"/>
</dbReference>
<name>A0A0N4XR25_NIPBR</name>
<keyword evidence="3" id="KW-1185">Reference proteome</keyword>
<evidence type="ECO:0000313" key="3">
    <source>
        <dbReference type="Proteomes" id="UP000271162"/>
    </source>
</evidence>
<dbReference type="SMART" id="SM00200">
    <property type="entry name" value="SEA"/>
    <property type="match status" value="1"/>
</dbReference>
<dbReference type="InterPro" id="IPR057353">
    <property type="entry name" value="TNFR_nem"/>
</dbReference>
<proteinExistence type="predicted"/>
<dbReference type="EMBL" id="UYSL01010624">
    <property type="protein sequence ID" value="VDL68568.1"/>
    <property type="molecule type" value="Genomic_DNA"/>
</dbReference>
<accession>A0A0N4XR25</accession>
<reference evidence="4" key="1">
    <citation type="submission" date="2017-02" db="UniProtKB">
        <authorList>
            <consortium name="WormBaseParasite"/>
        </authorList>
    </citation>
    <scope>IDENTIFICATION</scope>
</reference>
<dbReference type="AlphaFoldDB" id="A0A0N4XR25"/>
<gene>
    <name evidence="2" type="ORF">NBR_LOCUS4979</name>
</gene>
<feature type="domain" description="SEA" evidence="1">
    <location>
        <begin position="120"/>
        <end position="222"/>
    </location>
</feature>
<dbReference type="Proteomes" id="UP000271162">
    <property type="component" value="Unassembled WGS sequence"/>
</dbReference>